<evidence type="ECO:0000259" key="1">
    <source>
        <dbReference type="PROSITE" id="PS50995"/>
    </source>
</evidence>
<gene>
    <name evidence="2" type="ORF">Cco03nite_55340</name>
</gene>
<dbReference type="Pfam" id="PF12802">
    <property type="entry name" value="MarR_2"/>
    <property type="match status" value="1"/>
</dbReference>
<proteinExistence type="predicted"/>
<dbReference type="PANTHER" id="PTHR33164:SF99">
    <property type="entry name" value="MARR FAMILY REGULATORY PROTEIN"/>
    <property type="match status" value="1"/>
</dbReference>
<dbReference type="AlphaFoldDB" id="A0A8J3L099"/>
<dbReference type="InterPro" id="IPR036388">
    <property type="entry name" value="WH-like_DNA-bd_sf"/>
</dbReference>
<dbReference type="InterPro" id="IPR036390">
    <property type="entry name" value="WH_DNA-bd_sf"/>
</dbReference>
<evidence type="ECO:0000313" key="2">
    <source>
        <dbReference type="EMBL" id="GIG08834.1"/>
    </source>
</evidence>
<dbReference type="Proteomes" id="UP000630887">
    <property type="component" value="Unassembled WGS sequence"/>
</dbReference>
<dbReference type="EMBL" id="BONI01000053">
    <property type="protein sequence ID" value="GIG08834.1"/>
    <property type="molecule type" value="Genomic_DNA"/>
</dbReference>
<protein>
    <submittedName>
        <fullName evidence="2">MarR family transcriptional regulator</fullName>
    </submittedName>
</protein>
<dbReference type="SMART" id="SM00347">
    <property type="entry name" value="HTH_MARR"/>
    <property type="match status" value="1"/>
</dbReference>
<evidence type="ECO:0000313" key="3">
    <source>
        <dbReference type="Proteomes" id="UP000630887"/>
    </source>
</evidence>
<keyword evidence="3" id="KW-1185">Reference proteome</keyword>
<sequence length="171" mass="19164">MTHDTPRPRRTRRLPTTEELRIWRDFIETAEVLRSALTARLQSESSLSSGDYAVLLALSEADGHRMRSSELAAHIDWERSRLSHHLGRMERRDLIRREECAADSRGAEIVLTATGLRSFRQSTVPHLRAIRELFVDALSHDQLVAAGDLAATLRAHLAASGRQRPAPAKTG</sequence>
<organism evidence="2 3">
    <name type="scientific">Catellatospora coxensis</name>
    <dbReference type="NCBI Taxonomy" id="310354"/>
    <lineage>
        <taxon>Bacteria</taxon>
        <taxon>Bacillati</taxon>
        <taxon>Actinomycetota</taxon>
        <taxon>Actinomycetes</taxon>
        <taxon>Micromonosporales</taxon>
        <taxon>Micromonosporaceae</taxon>
        <taxon>Catellatospora</taxon>
    </lineage>
</organism>
<dbReference type="InterPro" id="IPR000835">
    <property type="entry name" value="HTH_MarR-typ"/>
</dbReference>
<dbReference type="GO" id="GO:0006950">
    <property type="term" value="P:response to stress"/>
    <property type="evidence" value="ECO:0007669"/>
    <property type="project" value="TreeGrafter"/>
</dbReference>
<dbReference type="PANTHER" id="PTHR33164">
    <property type="entry name" value="TRANSCRIPTIONAL REGULATOR, MARR FAMILY"/>
    <property type="match status" value="1"/>
</dbReference>
<dbReference type="PROSITE" id="PS50995">
    <property type="entry name" value="HTH_MARR_2"/>
    <property type="match status" value="1"/>
</dbReference>
<dbReference type="InterPro" id="IPR039422">
    <property type="entry name" value="MarR/SlyA-like"/>
</dbReference>
<accession>A0A8J3L099</accession>
<dbReference type="Gene3D" id="1.10.10.10">
    <property type="entry name" value="Winged helix-like DNA-binding domain superfamily/Winged helix DNA-binding domain"/>
    <property type="match status" value="1"/>
</dbReference>
<dbReference type="SUPFAM" id="SSF46785">
    <property type="entry name" value="Winged helix' DNA-binding domain"/>
    <property type="match status" value="1"/>
</dbReference>
<name>A0A8J3L099_9ACTN</name>
<comment type="caution">
    <text evidence="2">The sequence shown here is derived from an EMBL/GenBank/DDBJ whole genome shotgun (WGS) entry which is preliminary data.</text>
</comment>
<feature type="domain" description="HTH marR-type" evidence="1">
    <location>
        <begin position="19"/>
        <end position="155"/>
    </location>
</feature>
<dbReference type="RefSeq" id="WP_203695181.1">
    <property type="nucleotide sequence ID" value="NZ_BAAALC010000020.1"/>
</dbReference>
<dbReference type="GO" id="GO:0003700">
    <property type="term" value="F:DNA-binding transcription factor activity"/>
    <property type="evidence" value="ECO:0007669"/>
    <property type="project" value="InterPro"/>
</dbReference>
<reference evidence="2 3" key="1">
    <citation type="submission" date="2021-01" db="EMBL/GenBank/DDBJ databases">
        <title>Whole genome shotgun sequence of Catellatospora coxensis NBRC 107359.</title>
        <authorList>
            <person name="Komaki H."/>
            <person name="Tamura T."/>
        </authorList>
    </citation>
    <scope>NUCLEOTIDE SEQUENCE [LARGE SCALE GENOMIC DNA]</scope>
    <source>
        <strain evidence="2 3">NBRC 107359</strain>
    </source>
</reference>